<dbReference type="EMBL" id="QFXE01000010">
    <property type="protein sequence ID" value="RDH86361.1"/>
    <property type="molecule type" value="Genomic_DNA"/>
</dbReference>
<organism evidence="1 2">
    <name type="scientific">endosymbiont of Escarpia spicata</name>
    <dbReference type="NCBI Taxonomy" id="2200908"/>
    <lineage>
        <taxon>Bacteria</taxon>
        <taxon>Pseudomonadati</taxon>
        <taxon>Pseudomonadota</taxon>
        <taxon>Gammaproteobacteria</taxon>
        <taxon>sulfur-oxidizing symbionts</taxon>
    </lineage>
</organism>
<comment type="caution">
    <text evidence="1">The sequence shown here is derived from an EMBL/GenBank/DDBJ whole genome shotgun (WGS) entry which is preliminary data.</text>
</comment>
<sequence>MKTINASTYVSTSSAHEAAVQVGFMEKTAQRLDDYQSDHADAIYLVGNNPQPGYRWNRPFLVCEQVAKTNSTGHGYSIRTAHAVREATREEFSRNINRRIYSVWSINPATAVIEIPECIEYADANGYSDVSKILRAFFVESRIKTAA</sequence>
<accession>A0A370DN76</accession>
<gene>
    <name evidence="1" type="ORF">DIZ78_09330</name>
</gene>
<name>A0A370DN76_9GAMM</name>
<evidence type="ECO:0000313" key="1">
    <source>
        <dbReference type="EMBL" id="RDH86361.1"/>
    </source>
</evidence>
<dbReference type="AlphaFoldDB" id="A0A370DN76"/>
<reference evidence="1 2" key="1">
    <citation type="journal article" date="2018" name="ISME J.">
        <title>Endosymbiont genomes yield clues of tubeworm success.</title>
        <authorList>
            <person name="Li Y."/>
            <person name="Liles M.R."/>
            <person name="Halanych K.M."/>
        </authorList>
    </citation>
    <scope>NUCLEOTIDE SEQUENCE [LARGE SCALE GENOMIC DNA]</scope>
    <source>
        <strain evidence="1">A1462</strain>
    </source>
</reference>
<proteinExistence type="predicted"/>
<protein>
    <submittedName>
        <fullName evidence="1">Uncharacterized protein</fullName>
    </submittedName>
</protein>
<evidence type="ECO:0000313" key="2">
    <source>
        <dbReference type="Proteomes" id="UP000254771"/>
    </source>
</evidence>
<keyword evidence="2" id="KW-1185">Reference proteome</keyword>
<dbReference type="Proteomes" id="UP000254771">
    <property type="component" value="Unassembled WGS sequence"/>
</dbReference>